<keyword evidence="1" id="KW-0805">Transcription regulation</keyword>
<dbReference type="InterPro" id="IPR003441">
    <property type="entry name" value="NAC-dom"/>
</dbReference>
<evidence type="ECO:0000313" key="6">
    <source>
        <dbReference type="EMBL" id="UBT01651.1"/>
    </source>
</evidence>
<organism evidence="6">
    <name type="scientific">Litchi chinensis</name>
    <name type="common">Lychee</name>
    <dbReference type="NCBI Taxonomy" id="151069"/>
    <lineage>
        <taxon>Eukaryota</taxon>
        <taxon>Viridiplantae</taxon>
        <taxon>Streptophyta</taxon>
        <taxon>Embryophyta</taxon>
        <taxon>Tracheophyta</taxon>
        <taxon>Spermatophyta</taxon>
        <taxon>Magnoliopsida</taxon>
        <taxon>eudicotyledons</taxon>
        <taxon>Gunneridae</taxon>
        <taxon>Pentapetalae</taxon>
        <taxon>rosids</taxon>
        <taxon>malvids</taxon>
        <taxon>Sapindales</taxon>
        <taxon>Sapindaceae</taxon>
        <taxon>Litchi</taxon>
    </lineage>
</organism>
<evidence type="ECO:0000256" key="2">
    <source>
        <dbReference type="ARBA" id="ARBA00023125"/>
    </source>
</evidence>
<dbReference type="Gene3D" id="2.170.150.80">
    <property type="entry name" value="NAC domain"/>
    <property type="match status" value="1"/>
</dbReference>
<dbReference type="AlphaFoldDB" id="A0A8K1HZD7"/>
<dbReference type="SUPFAM" id="SSF101941">
    <property type="entry name" value="NAC domain"/>
    <property type="match status" value="1"/>
</dbReference>
<dbReference type="PROSITE" id="PS51005">
    <property type="entry name" value="NAC"/>
    <property type="match status" value="1"/>
</dbReference>
<dbReference type="PANTHER" id="PTHR31719">
    <property type="entry name" value="NAC TRANSCRIPTION FACTOR 56"/>
    <property type="match status" value="1"/>
</dbReference>
<evidence type="ECO:0000256" key="4">
    <source>
        <dbReference type="ARBA" id="ARBA00023242"/>
    </source>
</evidence>
<evidence type="ECO:0000259" key="5">
    <source>
        <dbReference type="PROSITE" id="PS51005"/>
    </source>
</evidence>
<dbReference type="PANTHER" id="PTHR31719:SF43">
    <property type="entry name" value="NAC TRANSCRIPTION FACTOR 56"/>
    <property type="match status" value="1"/>
</dbReference>
<reference evidence="6" key="1">
    <citation type="submission" date="2020-03" db="EMBL/GenBank/DDBJ databases">
        <title>LcNAC40-LcVPE regulatory module contributes to fruit abscission by promoting autolytic programmed cell death in litchi.</title>
        <authorList>
            <person name="Li C."/>
            <person name="Ning X."/>
            <person name="Zhao M."/>
            <person name="Wen Z."/>
            <person name="Kou L."/>
            <person name="Ma X."/>
            <person name="Peng M."/>
            <person name="Yang Y."/>
            <person name="Wu H."/>
            <person name="Li J."/>
        </authorList>
    </citation>
    <scope>NUCLEOTIDE SEQUENCE</scope>
</reference>
<feature type="domain" description="NAC" evidence="5">
    <location>
        <begin position="32"/>
        <end position="183"/>
    </location>
</feature>
<keyword evidence="4" id="KW-0539">Nucleus</keyword>
<dbReference type="InterPro" id="IPR036093">
    <property type="entry name" value="NAC_dom_sf"/>
</dbReference>
<dbReference type="GO" id="GO:0003677">
    <property type="term" value="F:DNA binding"/>
    <property type="evidence" value="ECO:0007669"/>
    <property type="project" value="UniProtKB-KW"/>
</dbReference>
<name>A0A8K1HZD7_LITCN</name>
<keyword evidence="2" id="KW-0238">DNA-binding</keyword>
<dbReference type="GO" id="GO:0006355">
    <property type="term" value="P:regulation of DNA-templated transcription"/>
    <property type="evidence" value="ECO:0007669"/>
    <property type="project" value="InterPro"/>
</dbReference>
<evidence type="ECO:0000256" key="1">
    <source>
        <dbReference type="ARBA" id="ARBA00023015"/>
    </source>
</evidence>
<evidence type="ECO:0000256" key="3">
    <source>
        <dbReference type="ARBA" id="ARBA00023163"/>
    </source>
</evidence>
<dbReference type="EMBL" id="MT275535">
    <property type="protein sequence ID" value="UBT01651.1"/>
    <property type="molecule type" value="mRNA"/>
</dbReference>
<keyword evidence="3" id="KW-0804">Transcription</keyword>
<protein>
    <submittedName>
        <fullName evidence="6">NAC transcription factor 47</fullName>
    </submittedName>
</protein>
<proteinExistence type="evidence at transcript level"/>
<sequence length="335" mass="37646">MAAETATNGSLHSMFHALEPISRLLSQNSDPLKPPIPLKLTKDSYLTERSGSRYSEYAQLKRRYVEEEAKWKRRISNPRFDPTDQQLVLDYLFNKVNNNPLPSPTAVIDCDVYGEGTAWRVSSVIKRYGDQRVHIGSKRSFSFVPTKGFQENRGKWVMHEYRLDGCLLNKNNSFYVICRIKNMKRKRSNATYDDDHHLDVDVNGAAICVPNDVQDHGHFDHVNNYMGDGSKECLNVSDCVAGNGVGEYLYAFNCMGCDGTGEFLNGGDGLYVSNYMMGGDDTGDCLNVSDYIGGDGIGECLNVSDYMEEWFSLLSNDNNRHAWSSDLSNTNDIGE</sequence>
<accession>A0A8K1HZD7</accession>